<dbReference type="VEuPathDB" id="MicrosporidiaDB:NCER_101833"/>
<name>A0A0F9YP83_9MICR</name>
<accession>A0A0F9YP83</accession>
<protein>
    <submittedName>
        <fullName evidence="2">Uncharacterized protein</fullName>
    </submittedName>
</protein>
<dbReference type="VEuPathDB" id="MicrosporidiaDB:G9O61_00g014950"/>
<keyword evidence="1" id="KW-1133">Transmembrane helix</keyword>
<keyword evidence="3" id="KW-1185">Reference proteome</keyword>
<sequence length="228" mass="25891">MKYNKFFRFLNNPRFLFSVLLVVLTTQLFVSFNILLLVISVSILVWIKKYKLACLILILLVYGLVFTIIFIKFKRSGEGDDTNNSNHLINNKSNDTIPVEGRFSNIDQEINLNNDVQTIKNTTGISTNNVPFTISKTSISDQAGSFLKDFYHSKISSEKDNPCLNKVNGPFTINNSVLDKQEDEPFIVKDFNPIRCYKVSILVKSKNIESITDSSGKPIQHVESVTVR</sequence>
<dbReference type="AlphaFoldDB" id="A0A0F9YP83"/>
<feature type="transmembrane region" description="Helical" evidence="1">
    <location>
        <begin position="52"/>
        <end position="71"/>
    </location>
</feature>
<comment type="caution">
    <text evidence="2">The sequence shown here is derived from an EMBL/GenBank/DDBJ whole genome shotgun (WGS) entry which is preliminary data.</text>
</comment>
<reference evidence="2 3" key="1">
    <citation type="journal article" date="2015" name="Environ. Microbiol.">
        <title>Genome analyses suggest the presence of polyploidy and recent human-driven expansions in eight global populations of the honeybee pathogen Nosema ceranae.</title>
        <authorList>
            <person name="Pelin A."/>
            <person name="Selman M."/>
            <person name="Aris-Brosou S."/>
            <person name="Farinelli L."/>
            <person name="Corradi N."/>
        </authorList>
    </citation>
    <scope>NUCLEOTIDE SEQUENCE [LARGE SCALE GENOMIC DNA]</scope>
    <source>
        <strain evidence="2 3">PA08 1199</strain>
    </source>
</reference>
<dbReference type="GeneID" id="36321170"/>
<keyword evidence="1" id="KW-0812">Transmembrane</keyword>
<dbReference type="EMBL" id="JPQZ01000067">
    <property type="protein sequence ID" value="KKO74482.1"/>
    <property type="molecule type" value="Genomic_DNA"/>
</dbReference>
<dbReference type="Proteomes" id="UP000034350">
    <property type="component" value="Unassembled WGS sequence"/>
</dbReference>
<dbReference type="RefSeq" id="XP_024330224.1">
    <property type="nucleotide sequence ID" value="XM_024476218.1"/>
</dbReference>
<evidence type="ECO:0000256" key="1">
    <source>
        <dbReference type="SAM" id="Phobius"/>
    </source>
</evidence>
<evidence type="ECO:0000313" key="3">
    <source>
        <dbReference type="Proteomes" id="UP000034350"/>
    </source>
</evidence>
<proteinExistence type="predicted"/>
<feature type="transmembrane region" description="Helical" evidence="1">
    <location>
        <begin position="15"/>
        <end position="45"/>
    </location>
</feature>
<gene>
    <name evidence="2" type="ORF">AAJ76_6700020228</name>
</gene>
<dbReference type="VEuPathDB" id="MicrosporidiaDB:AAJ76_6700020228"/>
<evidence type="ECO:0000313" key="2">
    <source>
        <dbReference type="EMBL" id="KKO74482.1"/>
    </source>
</evidence>
<keyword evidence="1" id="KW-0472">Membrane</keyword>
<organism evidence="2 3">
    <name type="scientific">Vairimorpha ceranae</name>
    <dbReference type="NCBI Taxonomy" id="40302"/>
    <lineage>
        <taxon>Eukaryota</taxon>
        <taxon>Fungi</taxon>
        <taxon>Fungi incertae sedis</taxon>
        <taxon>Microsporidia</taxon>
        <taxon>Nosematidae</taxon>
        <taxon>Vairimorpha</taxon>
    </lineage>
</organism>